<evidence type="ECO:0000256" key="1">
    <source>
        <dbReference type="ARBA" id="ARBA00022737"/>
    </source>
</evidence>
<keyword evidence="2" id="KW-0802">TPR repeat</keyword>
<dbReference type="GO" id="GO:0035269">
    <property type="term" value="P:protein O-linked glycosylation via mannose"/>
    <property type="evidence" value="ECO:0007669"/>
    <property type="project" value="TreeGrafter"/>
</dbReference>
<sequence>MAVGGWLSGGAQSSLLHAYLESSASASTATALSDHSDGDRKCGRPYTWHKRCRSKTTTGSLGALCASVITRMRTYFVYSTRLRAASSSAVPFEDHPRQQRQSSFNCQRRPRLTQQQSQKRRDGAVGAANEPVCVEYGTARRPLATWMPALCAGVVAVLCYVNSLDGDFVHDDMVAVVGNPDVTGESRRHSVSSSSTSSSSLWINDFWGRPMADPRSHKSYRPLTVLTFR</sequence>
<reference evidence="4" key="1">
    <citation type="journal article" date="2020" name="Cell">
        <title>Large-Scale Comparative Analyses of Tick Genomes Elucidate Their Genetic Diversity and Vector Capacities.</title>
        <authorList>
            <consortium name="Tick Genome and Microbiome Consortium (TIGMIC)"/>
            <person name="Jia N."/>
            <person name="Wang J."/>
            <person name="Shi W."/>
            <person name="Du L."/>
            <person name="Sun Y."/>
            <person name="Zhan W."/>
            <person name="Jiang J.F."/>
            <person name="Wang Q."/>
            <person name="Zhang B."/>
            <person name="Ji P."/>
            <person name="Bell-Sakyi L."/>
            <person name="Cui X.M."/>
            <person name="Yuan T.T."/>
            <person name="Jiang B.G."/>
            <person name="Yang W.F."/>
            <person name="Lam T.T."/>
            <person name="Chang Q.C."/>
            <person name="Ding S.J."/>
            <person name="Wang X.J."/>
            <person name="Zhu J.G."/>
            <person name="Ruan X.D."/>
            <person name="Zhao L."/>
            <person name="Wei J.T."/>
            <person name="Ye R.Z."/>
            <person name="Que T.C."/>
            <person name="Du C.H."/>
            <person name="Zhou Y.H."/>
            <person name="Cheng J.X."/>
            <person name="Dai P.F."/>
            <person name="Guo W.B."/>
            <person name="Han X.H."/>
            <person name="Huang E.J."/>
            <person name="Li L.F."/>
            <person name="Wei W."/>
            <person name="Gao Y.C."/>
            <person name="Liu J.Z."/>
            <person name="Shao H.Z."/>
            <person name="Wang X."/>
            <person name="Wang C.C."/>
            <person name="Yang T.C."/>
            <person name="Huo Q.B."/>
            <person name="Li W."/>
            <person name="Chen H.Y."/>
            <person name="Chen S.E."/>
            <person name="Zhou L.G."/>
            <person name="Ni X.B."/>
            <person name="Tian J.H."/>
            <person name="Sheng Y."/>
            <person name="Liu T."/>
            <person name="Pan Y.S."/>
            <person name="Xia L.Y."/>
            <person name="Li J."/>
            <person name="Zhao F."/>
            <person name="Cao W.C."/>
        </authorList>
    </citation>
    <scope>NUCLEOTIDE SEQUENCE</scope>
    <source>
        <strain evidence="4">Rmic-2018</strain>
    </source>
</reference>
<dbReference type="GO" id="GO:0000030">
    <property type="term" value="F:mannosyltransferase activity"/>
    <property type="evidence" value="ECO:0007669"/>
    <property type="project" value="TreeGrafter"/>
</dbReference>
<dbReference type="VEuPathDB" id="VectorBase:LOC119185507"/>
<keyword evidence="5" id="KW-1185">Reference proteome</keyword>
<dbReference type="PANTHER" id="PTHR44227:SF3">
    <property type="entry name" value="PROTEIN O-MANNOSYL-TRANSFERASE TMTC4"/>
    <property type="match status" value="1"/>
</dbReference>
<dbReference type="AlphaFoldDB" id="A0A9J6D1N2"/>
<dbReference type="Proteomes" id="UP000821866">
    <property type="component" value="Unassembled WGS sequence"/>
</dbReference>
<organism evidence="4 5">
    <name type="scientific">Rhipicephalus microplus</name>
    <name type="common">Cattle tick</name>
    <name type="synonym">Boophilus microplus</name>
    <dbReference type="NCBI Taxonomy" id="6941"/>
    <lineage>
        <taxon>Eukaryota</taxon>
        <taxon>Metazoa</taxon>
        <taxon>Ecdysozoa</taxon>
        <taxon>Arthropoda</taxon>
        <taxon>Chelicerata</taxon>
        <taxon>Arachnida</taxon>
        <taxon>Acari</taxon>
        <taxon>Parasitiformes</taxon>
        <taxon>Ixodida</taxon>
        <taxon>Ixodoidea</taxon>
        <taxon>Ixodidae</taxon>
        <taxon>Rhipicephalinae</taxon>
        <taxon>Rhipicephalus</taxon>
        <taxon>Boophilus</taxon>
    </lineage>
</organism>
<feature type="region of interest" description="Disordered" evidence="3">
    <location>
        <begin position="88"/>
        <end position="124"/>
    </location>
</feature>
<accession>A0A9J6D1N2</accession>
<protein>
    <submittedName>
        <fullName evidence="4">Uncharacterized protein</fullName>
    </submittedName>
</protein>
<dbReference type="PANTHER" id="PTHR44227">
    <property type="match status" value="1"/>
</dbReference>
<name>A0A9J6D1N2_RHIMP</name>
<dbReference type="GO" id="GO:0005783">
    <property type="term" value="C:endoplasmic reticulum"/>
    <property type="evidence" value="ECO:0007669"/>
    <property type="project" value="TreeGrafter"/>
</dbReference>
<keyword evidence="1" id="KW-0677">Repeat</keyword>
<evidence type="ECO:0000313" key="4">
    <source>
        <dbReference type="EMBL" id="KAH7984811.1"/>
    </source>
</evidence>
<feature type="compositionally biased region" description="Polar residues" evidence="3">
    <location>
        <begin position="99"/>
        <end position="117"/>
    </location>
</feature>
<dbReference type="EMBL" id="JABSTU010002206">
    <property type="protein sequence ID" value="KAH7984811.1"/>
    <property type="molecule type" value="Genomic_DNA"/>
</dbReference>
<dbReference type="GO" id="GO:0030968">
    <property type="term" value="P:endoplasmic reticulum unfolded protein response"/>
    <property type="evidence" value="ECO:0007669"/>
    <property type="project" value="TreeGrafter"/>
</dbReference>
<proteinExistence type="predicted"/>
<evidence type="ECO:0000313" key="5">
    <source>
        <dbReference type="Proteomes" id="UP000821866"/>
    </source>
</evidence>
<evidence type="ECO:0000256" key="3">
    <source>
        <dbReference type="SAM" id="MobiDB-lite"/>
    </source>
</evidence>
<evidence type="ECO:0000256" key="2">
    <source>
        <dbReference type="ARBA" id="ARBA00022803"/>
    </source>
</evidence>
<reference evidence="4" key="2">
    <citation type="submission" date="2021-09" db="EMBL/GenBank/DDBJ databases">
        <authorList>
            <person name="Jia N."/>
            <person name="Wang J."/>
            <person name="Shi W."/>
            <person name="Du L."/>
            <person name="Sun Y."/>
            <person name="Zhan W."/>
            <person name="Jiang J."/>
            <person name="Wang Q."/>
            <person name="Zhang B."/>
            <person name="Ji P."/>
            <person name="Sakyi L.B."/>
            <person name="Cui X."/>
            <person name="Yuan T."/>
            <person name="Jiang B."/>
            <person name="Yang W."/>
            <person name="Lam T.T.-Y."/>
            <person name="Chang Q."/>
            <person name="Ding S."/>
            <person name="Wang X."/>
            <person name="Zhu J."/>
            <person name="Ruan X."/>
            <person name="Zhao L."/>
            <person name="Wei J."/>
            <person name="Que T."/>
            <person name="Du C."/>
            <person name="Cheng J."/>
            <person name="Dai P."/>
            <person name="Han X."/>
            <person name="Huang E."/>
            <person name="Gao Y."/>
            <person name="Liu J."/>
            <person name="Shao H."/>
            <person name="Ye R."/>
            <person name="Li L."/>
            <person name="Wei W."/>
            <person name="Wang X."/>
            <person name="Wang C."/>
            <person name="Huo Q."/>
            <person name="Li W."/>
            <person name="Guo W."/>
            <person name="Chen H."/>
            <person name="Chen S."/>
            <person name="Zhou L."/>
            <person name="Zhou L."/>
            <person name="Ni X."/>
            <person name="Tian J."/>
            <person name="Zhou Y."/>
            <person name="Sheng Y."/>
            <person name="Liu T."/>
            <person name="Pan Y."/>
            <person name="Xia L."/>
            <person name="Li J."/>
            <person name="Zhao F."/>
            <person name="Cao W."/>
        </authorList>
    </citation>
    <scope>NUCLEOTIDE SEQUENCE</scope>
    <source>
        <strain evidence="4">Rmic-2018</strain>
        <tissue evidence="4">Larvae</tissue>
    </source>
</reference>
<gene>
    <name evidence="4" type="ORF">HPB51_026917</name>
</gene>
<comment type="caution">
    <text evidence="4">The sequence shown here is derived from an EMBL/GenBank/DDBJ whole genome shotgun (WGS) entry which is preliminary data.</text>
</comment>
<dbReference type="InterPro" id="IPR052346">
    <property type="entry name" value="O-mannosyl-transferase_TMTC"/>
</dbReference>